<dbReference type="Gene3D" id="3.30.1120.10">
    <property type="match status" value="1"/>
</dbReference>
<keyword evidence="2" id="KW-0479">Metal-binding</keyword>
<dbReference type="PANTHER" id="PTHR42693">
    <property type="entry name" value="ARYLSULFATASE FAMILY MEMBER"/>
    <property type="match status" value="1"/>
</dbReference>
<sequence>MIGLLFACRWLRAVIALALCVSVPAFARDSDVAQKAKPNIVLLFADDAGYGDFGFQGSRTMHTPHLDRLAREGTRFSQAYVTDPTCGPSRAGLLTGRYQQRFGFEENNVPGYMSANSKLDGAEMGLPLAERTIADHLRARGYRTGLLGKWHQGDAARYHPLRRGFDEFYGFRGGSRSYWPYSDPLQPPPQNKMERGFGNYREHEGYLTDALAMEAVSFIRRNRERPFFLFVSFNAVHTPMEALPEDLAAFRTLSGVRRLAAAQMLALDRASGAILTELMASGLEGETLVVFANDNGGEVPHNGSVNYPLAGTKATFLEGGLRIPMLMRWPGRVATGRVYHQPVSLLDLLPTFLDAAGGDPSAIPGLDGTSLLPYLTGNKAGRPHRTLFWKRGARAAIRDDDWKLLRHSDRPAELFDLRRDVGEQRDLASRRPDILRMLFRKLFAWETKLERPLWMLRGEYDRSDIEWMDHYRTPSETWHGLDSIQTTDARAD</sequence>
<organism evidence="7 8">
    <name type="scientific">Sphingomonas turrisvirgatae</name>
    <dbReference type="NCBI Taxonomy" id="1888892"/>
    <lineage>
        <taxon>Bacteria</taxon>
        <taxon>Pseudomonadati</taxon>
        <taxon>Pseudomonadota</taxon>
        <taxon>Alphaproteobacteria</taxon>
        <taxon>Sphingomonadales</taxon>
        <taxon>Sphingomonadaceae</taxon>
        <taxon>Sphingomonas</taxon>
    </lineage>
</organism>
<evidence type="ECO:0000256" key="1">
    <source>
        <dbReference type="ARBA" id="ARBA00008779"/>
    </source>
</evidence>
<comment type="caution">
    <text evidence="7">The sequence shown here is derived from an EMBL/GenBank/DDBJ whole genome shotgun (WGS) entry which is preliminary data.</text>
</comment>
<dbReference type="InterPro" id="IPR050738">
    <property type="entry name" value="Sulfatase"/>
</dbReference>
<evidence type="ECO:0000259" key="6">
    <source>
        <dbReference type="Pfam" id="PF00884"/>
    </source>
</evidence>
<evidence type="ECO:0000256" key="4">
    <source>
        <dbReference type="ARBA" id="ARBA00022837"/>
    </source>
</evidence>
<dbReference type="GO" id="GO:0046872">
    <property type="term" value="F:metal ion binding"/>
    <property type="evidence" value="ECO:0007669"/>
    <property type="project" value="UniProtKB-KW"/>
</dbReference>
<dbReference type="InterPro" id="IPR000917">
    <property type="entry name" value="Sulfatase_N"/>
</dbReference>
<accession>A0A1E3LS36</accession>
<dbReference type="InterPro" id="IPR017850">
    <property type="entry name" value="Alkaline_phosphatase_core_sf"/>
</dbReference>
<dbReference type="Proteomes" id="UP000094487">
    <property type="component" value="Unassembled WGS sequence"/>
</dbReference>
<evidence type="ECO:0000256" key="5">
    <source>
        <dbReference type="SAM" id="SignalP"/>
    </source>
</evidence>
<evidence type="ECO:0000256" key="3">
    <source>
        <dbReference type="ARBA" id="ARBA00022801"/>
    </source>
</evidence>
<keyword evidence="4" id="KW-0106">Calcium</keyword>
<dbReference type="GO" id="GO:0004065">
    <property type="term" value="F:arylsulfatase activity"/>
    <property type="evidence" value="ECO:0007669"/>
    <property type="project" value="TreeGrafter"/>
</dbReference>
<keyword evidence="3" id="KW-0378">Hydrolase</keyword>
<dbReference type="EMBL" id="MDDS01000057">
    <property type="protein sequence ID" value="ODP36567.1"/>
    <property type="molecule type" value="Genomic_DNA"/>
</dbReference>
<dbReference type="SUPFAM" id="SSF53649">
    <property type="entry name" value="Alkaline phosphatase-like"/>
    <property type="match status" value="1"/>
</dbReference>
<dbReference type="InterPro" id="IPR024607">
    <property type="entry name" value="Sulfatase_CS"/>
</dbReference>
<dbReference type="STRING" id="1888892.BFL28_04395"/>
<dbReference type="OrthoDB" id="9803751at2"/>
<dbReference type="Gene3D" id="3.40.720.10">
    <property type="entry name" value="Alkaline Phosphatase, subunit A"/>
    <property type="match status" value="1"/>
</dbReference>
<evidence type="ECO:0000313" key="8">
    <source>
        <dbReference type="Proteomes" id="UP000094487"/>
    </source>
</evidence>
<comment type="similarity">
    <text evidence="1">Belongs to the sulfatase family.</text>
</comment>
<keyword evidence="5" id="KW-0732">Signal</keyword>
<feature type="chain" id="PRO_5009131945" evidence="5">
    <location>
        <begin position="28"/>
        <end position="492"/>
    </location>
</feature>
<protein>
    <submittedName>
        <fullName evidence="7">Sulfatase</fullName>
    </submittedName>
</protein>
<feature type="signal peptide" evidence="5">
    <location>
        <begin position="1"/>
        <end position="27"/>
    </location>
</feature>
<reference evidence="7 8" key="1">
    <citation type="submission" date="2016-08" db="EMBL/GenBank/DDBJ databases">
        <title>Draft genome of the agarase producing Sphingomonas sp. MCT13.</title>
        <authorList>
            <person name="D'Andrea M.M."/>
            <person name="Rossolini G.M."/>
            <person name="Thaller M.C."/>
        </authorList>
    </citation>
    <scope>NUCLEOTIDE SEQUENCE [LARGE SCALE GENOMIC DNA]</scope>
    <source>
        <strain evidence="7 8">MCT13</strain>
    </source>
</reference>
<dbReference type="AlphaFoldDB" id="A0A1E3LS36"/>
<dbReference type="PANTHER" id="PTHR42693:SF53">
    <property type="entry name" value="ENDO-4-O-SULFATASE"/>
    <property type="match status" value="1"/>
</dbReference>
<dbReference type="PROSITE" id="PS00523">
    <property type="entry name" value="SULFATASE_1"/>
    <property type="match status" value="1"/>
</dbReference>
<evidence type="ECO:0000313" key="7">
    <source>
        <dbReference type="EMBL" id="ODP36567.1"/>
    </source>
</evidence>
<keyword evidence="8" id="KW-1185">Reference proteome</keyword>
<proteinExistence type="inferred from homology"/>
<evidence type="ECO:0000256" key="2">
    <source>
        <dbReference type="ARBA" id="ARBA00022723"/>
    </source>
</evidence>
<dbReference type="Pfam" id="PF00884">
    <property type="entry name" value="Sulfatase"/>
    <property type="match status" value="1"/>
</dbReference>
<feature type="domain" description="Sulfatase N-terminal" evidence="6">
    <location>
        <begin position="38"/>
        <end position="357"/>
    </location>
</feature>
<name>A0A1E3LS36_9SPHN</name>
<dbReference type="RefSeq" id="WP_069321501.1">
    <property type="nucleotide sequence ID" value="NZ_MDDS01000057.1"/>
</dbReference>
<gene>
    <name evidence="7" type="ORF">BFL28_04395</name>
</gene>